<dbReference type="EMBL" id="FOWC01000012">
    <property type="protein sequence ID" value="SFQ42393.1"/>
    <property type="molecule type" value="Genomic_DNA"/>
</dbReference>
<dbReference type="AlphaFoldDB" id="A0A1I5YDY7"/>
<dbReference type="RefSeq" id="WP_093575969.1">
    <property type="nucleotide sequence ID" value="NZ_FOWC01000012.1"/>
</dbReference>
<dbReference type="InterPro" id="IPR024344">
    <property type="entry name" value="MDMPI_metal-binding"/>
</dbReference>
<proteinExistence type="predicted"/>
<dbReference type="InterPro" id="IPR017517">
    <property type="entry name" value="Maleyloyr_isom"/>
</dbReference>
<sequence>MTTFDLDRQSLLVLDPIVSKITAADLGRPTPCAGWTLADLLRHQVSENHAFAEAARNGSAKDWDSGQLGEDPYAAYAASVTDYLAAYGEADVAERQIAVNAFGTFPGTVAITMHLVDTVAHGWDLAKTLDVAYDPVPDAVHAALQFALMIPTDPKERVERGTFAPVVPIGTDESELDQFLGRLGRDPQWRVS</sequence>
<dbReference type="Pfam" id="PF11716">
    <property type="entry name" value="MDMPI_N"/>
    <property type="match status" value="1"/>
</dbReference>
<dbReference type="NCBIfam" id="TIGR03086">
    <property type="entry name" value="TIGR03086 family metal-binding protein"/>
    <property type="match status" value="1"/>
</dbReference>
<reference evidence="2 3" key="1">
    <citation type="submission" date="2016-10" db="EMBL/GenBank/DDBJ databases">
        <authorList>
            <person name="de Groot N.N."/>
        </authorList>
    </citation>
    <scope>NUCLEOTIDE SEQUENCE [LARGE SCALE GENOMIC DNA]</scope>
    <source>
        <strain evidence="2 3">DSM 44637</strain>
    </source>
</reference>
<feature type="domain" description="Mycothiol-dependent maleylpyruvate isomerase metal-binding" evidence="1">
    <location>
        <begin position="15"/>
        <end position="126"/>
    </location>
</feature>
<dbReference type="Proteomes" id="UP000199137">
    <property type="component" value="Unassembled WGS sequence"/>
</dbReference>
<gene>
    <name evidence="2" type="ORF">SAMN05421854_11216</name>
</gene>
<protein>
    <submittedName>
        <fullName evidence="2">TIGR03086 family protein</fullName>
    </submittedName>
</protein>
<dbReference type="Gene3D" id="1.20.120.450">
    <property type="entry name" value="dinb family like domain"/>
    <property type="match status" value="1"/>
</dbReference>
<dbReference type="InterPro" id="IPR034660">
    <property type="entry name" value="DinB/YfiT-like"/>
</dbReference>
<evidence type="ECO:0000313" key="2">
    <source>
        <dbReference type="EMBL" id="SFQ42393.1"/>
    </source>
</evidence>
<organism evidence="2 3">
    <name type="scientific">Amycolatopsis rubida</name>
    <dbReference type="NCBI Taxonomy" id="112413"/>
    <lineage>
        <taxon>Bacteria</taxon>
        <taxon>Bacillati</taxon>
        <taxon>Actinomycetota</taxon>
        <taxon>Actinomycetes</taxon>
        <taxon>Pseudonocardiales</taxon>
        <taxon>Pseudonocardiaceae</taxon>
        <taxon>Amycolatopsis</taxon>
    </lineage>
</organism>
<evidence type="ECO:0000313" key="3">
    <source>
        <dbReference type="Proteomes" id="UP000199137"/>
    </source>
</evidence>
<dbReference type="OrthoDB" id="5185819at2"/>
<dbReference type="SUPFAM" id="SSF109854">
    <property type="entry name" value="DinB/YfiT-like putative metalloenzymes"/>
    <property type="match status" value="1"/>
</dbReference>
<evidence type="ECO:0000259" key="1">
    <source>
        <dbReference type="Pfam" id="PF11716"/>
    </source>
</evidence>
<dbReference type="InterPro" id="IPR017520">
    <property type="entry name" value="CHP03086"/>
</dbReference>
<accession>A0A1I5YDY7</accession>
<dbReference type="GO" id="GO:0046872">
    <property type="term" value="F:metal ion binding"/>
    <property type="evidence" value="ECO:0007669"/>
    <property type="project" value="InterPro"/>
</dbReference>
<dbReference type="NCBIfam" id="TIGR03083">
    <property type="entry name" value="maleylpyruvate isomerase family mycothiol-dependent enzyme"/>
    <property type="match status" value="1"/>
</dbReference>
<dbReference type="STRING" id="112413.SAMN05421854_11216"/>
<name>A0A1I5YDY7_9PSEU</name>